<feature type="compositionally biased region" description="Polar residues" evidence="1">
    <location>
        <begin position="92"/>
        <end position="122"/>
    </location>
</feature>
<feature type="compositionally biased region" description="Basic and acidic residues" evidence="1">
    <location>
        <begin position="124"/>
        <end position="134"/>
    </location>
</feature>
<accession>A0A0J9U0T5</accession>
<evidence type="ECO:0000313" key="2">
    <source>
        <dbReference type="EMBL" id="KNA01537.1"/>
    </source>
</evidence>
<dbReference type="Proteomes" id="UP000053239">
    <property type="component" value="Unassembled WGS sequence"/>
</dbReference>
<gene>
    <name evidence="2" type="ORF">PVNG_05558</name>
</gene>
<sequence length="369" mass="41074">MDWFNRRITGIFNFYNKYGDGQCMNDYTSYKSDIQRAIDNFDKKNYANYFQEWENLNKYINEKNNKLKDCYTKRYITVTLIEDDKIKNFLNRCSKNRPCNNRPRQTQRSTSSNPKTKGSCNGRSDCKEPATPKEAKHKTNPTATVVESKAIRSSTQNPDGQGKSHAAVPGSSKGSVNLQTQTSIDHSVPSDLADTKAPEQRGNTHSAGFGQTETHKQSASVFAAEKENIVDPHSSKASSQGISNGGFPSTGTVQLEVLETNKHQGGPLGSKDLIGKVHDERATVVECVEGKTISDNNCAKTSCAENPIERTHARGENVDEHSLQTVVNSVRFYMTYILSGDSVSVDVTTANLIKYFLFLYLQVIQMLIL</sequence>
<proteinExistence type="predicted"/>
<evidence type="ECO:0000256" key="1">
    <source>
        <dbReference type="SAM" id="MobiDB-lite"/>
    </source>
</evidence>
<name>A0A0J9U0T5_PLAVI</name>
<feature type="compositionally biased region" description="Polar residues" evidence="1">
    <location>
        <begin position="140"/>
        <end position="159"/>
    </location>
</feature>
<evidence type="ECO:0008006" key="4">
    <source>
        <dbReference type="Google" id="ProtNLM"/>
    </source>
</evidence>
<reference evidence="2 3" key="1">
    <citation type="submission" date="2011-09" db="EMBL/GenBank/DDBJ databases">
        <title>The Genome Sequence of Plasmodium vivax North Korean.</title>
        <authorList>
            <consortium name="The Broad Institute Genome Sequencing Platform"/>
            <consortium name="The Broad Institute Genome Sequencing Center for Infectious Disease"/>
            <person name="Neafsey D."/>
            <person name="Carlton J."/>
            <person name="Barnwell J."/>
            <person name="Collins W."/>
            <person name="Escalante A."/>
            <person name="Mullikin J."/>
            <person name="Saul A."/>
            <person name="Guigo R."/>
            <person name="Camara F."/>
            <person name="Young S.K."/>
            <person name="Zeng Q."/>
            <person name="Gargeya S."/>
            <person name="Fitzgerald M."/>
            <person name="Haas B."/>
            <person name="Abouelleil A."/>
            <person name="Alvarado L."/>
            <person name="Arachchi H.M."/>
            <person name="Berlin A."/>
            <person name="Brown A."/>
            <person name="Chapman S.B."/>
            <person name="Chen Z."/>
            <person name="Dunbar C."/>
            <person name="Freedman E."/>
            <person name="Gearin G."/>
            <person name="Gellesch M."/>
            <person name="Goldberg J."/>
            <person name="Griggs A."/>
            <person name="Gujja S."/>
            <person name="Heiman D."/>
            <person name="Howarth C."/>
            <person name="Larson L."/>
            <person name="Lui A."/>
            <person name="MacDonald P.J.P."/>
            <person name="Montmayeur A."/>
            <person name="Murphy C."/>
            <person name="Neiman D."/>
            <person name="Pearson M."/>
            <person name="Priest M."/>
            <person name="Roberts A."/>
            <person name="Saif S."/>
            <person name="Shea T."/>
            <person name="Shenoy N."/>
            <person name="Sisk P."/>
            <person name="Stolte C."/>
            <person name="Sykes S."/>
            <person name="Wortman J."/>
            <person name="Nusbaum C."/>
            <person name="Birren B."/>
        </authorList>
    </citation>
    <scope>NUCLEOTIDE SEQUENCE [LARGE SCALE GENOMIC DNA]</scope>
    <source>
        <strain evidence="2 3">North Korean</strain>
    </source>
</reference>
<evidence type="ECO:0000313" key="3">
    <source>
        <dbReference type="Proteomes" id="UP000053239"/>
    </source>
</evidence>
<dbReference type="EMBL" id="KQ235255">
    <property type="protein sequence ID" value="KNA01537.1"/>
    <property type="molecule type" value="Genomic_DNA"/>
</dbReference>
<organism evidence="2 3">
    <name type="scientific">Plasmodium vivax North Korean</name>
    <dbReference type="NCBI Taxonomy" id="1035514"/>
    <lineage>
        <taxon>Eukaryota</taxon>
        <taxon>Sar</taxon>
        <taxon>Alveolata</taxon>
        <taxon>Apicomplexa</taxon>
        <taxon>Aconoidasida</taxon>
        <taxon>Haemosporida</taxon>
        <taxon>Plasmodiidae</taxon>
        <taxon>Plasmodium</taxon>
        <taxon>Plasmodium (Plasmodium)</taxon>
    </lineage>
</organism>
<dbReference type="AlphaFoldDB" id="A0A0J9U0T5"/>
<feature type="compositionally biased region" description="Polar residues" evidence="1">
    <location>
        <begin position="172"/>
        <end position="185"/>
    </location>
</feature>
<feature type="compositionally biased region" description="Polar residues" evidence="1">
    <location>
        <begin position="201"/>
        <end position="219"/>
    </location>
</feature>
<feature type="region of interest" description="Disordered" evidence="1">
    <location>
        <begin position="92"/>
        <end position="219"/>
    </location>
</feature>
<protein>
    <recommendedName>
        <fullName evidence="4">Variable surface protein Vir18</fullName>
    </recommendedName>
</protein>